<dbReference type="InterPro" id="IPR008972">
    <property type="entry name" value="Cupredoxin"/>
</dbReference>
<sequence length="628" mass="66677">MWSSFVAAGVVALGARHPASGTPAADCAGLPRVEAPAAAPNDNRVAAGRLREGVLTVHLVARGVSWRPDGPRGCALGVRAFAEEGKTARIPGPLVRVRAGTEVRATVRNALASPLWVRGLRDRADSTLDSVLVAPGATREFRFRATALGAWYYWAGAVDARVPVSDVNGQLVGALVVDPANGPRLGDRVFVMTRWTPDGQIGTATFQLNALNGLSWPHTERLAYAVGDSVRWHVINASDELHMMHLHGFYYRVIARGDAAHDSALTSTIKPMAVTIATRRGEWMSIVWSPDRAGNWLFHCHILAHMSAAQRLGATDGHEAHDMAGLLLGITVRPPPGAHTAAATARPARVLQLYADTRPRVFGERPGFGFVLQDGARTPAPDSIRIPGMPLVLTRGEPVQITVHNRLPTPIGVHWHGIELESYYDGVGGFSGAAGRIAPMIAPGDSFIARMTPPRAGTFIYHVHSERGDELVSGLYGPLLVLEPGAPLDARVERLLVIATGGPGADAPTFVNGKATPDTLSLVAGTRYRLRVIDISANDAHALALREPGGALATWRVIGRDGRDVPAAQAVPQPARENTAAGVTRDFELTPTAPGDYALSIALIVAGRPTAHTTVVPVRVRASPSGDR</sequence>
<gene>
    <name evidence="3" type="ORF">J421_4935</name>
</gene>
<dbReference type="OrthoDB" id="345021at2"/>
<dbReference type="Gene3D" id="2.60.40.420">
    <property type="entry name" value="Cupredoxins - blue copper proteins"/>
    <property type="match status" value="3"/>
</dbReference>
<dbReference type="HOGENOM" id="CLU_441975_0_0_0"/>
<dbReference type="GO" id="GO:0005507">
    <property type="term" value="F:copper ion binding"/>
    <property type="evidence" value="ECO:0007669"/>
    <property type="project" value="InterPro"/>
</dbReference>
<evidence type="ECO:0000259" key="2">
    <source>
        <dbReference type="Pfam" id="PF07732"/>
    </source>
</evidence>
<organism evidence="3 4">
    <name type="scientific">Gemmatirosa kalamazoonensis</name>
    <dbReference type="NCBI Taxonomy" id="861299"/>
    <lineage>
        <taxon>Bacteria</taxon>
        <taxon>Pseudomonadati</taxon>
        <taxon>Gemmatimonadota</taxon>
        <taxon>Gemmatimonadia</taxon>
        <taxon>Gemmatimonadales</taxon>
        <taxon>Gemmatimonadaceae</taxon>
        <taxon>Gemmatirosa</taxon>
    </lineage>
</organism>
<dbReference type="GO" id="GO:0016491">
    <property type="term" value="F:oxidoreductase activity"/>
    <property type="evidence" value="ECO:0007669"/>
    <property type="project" value="InterPro"/>
</dbReference>
<keyword evidence="3" id="KW-0614">Plasmid</keyword>
<name>W0RQ53_9BACT</name>
<accession>W0RQ53</accession>
<dbReference type="InParanoid" id="W0RQ53"/>
<proteinExistence type="predicted"/>
<dbReference type="SUPFAM" id="SSF49503">
    <property type="entry name" value="Cupredoxins"/>
    <property type="match status" value="3"/>
</dbReference>
<evidence type="ECO:0000259" key="1">
    <source>
        <dbReference type="Pfam" id="PF07731"/>
    </source>
</evidence>
<keyword evidence="4" id="KW-1185">Reference proteome</keyword>
<dbReference type="InterPro" id="IPR011706">
    <property type="entry name" value="Cu-oxidase_C"/>
</dbReference>
<protein>
    <submittedName>
        <fullName evidence="3">Multicopper oxidase type 2</fullName>
    </submittedName>
</protein>
<feature type="domain" description="Plastocyanin-like" evidence="2">
    <location>
        <begin position="386"/>
        <end position="483"/>
    </location>
</feature>
<dbReference type="CDD" id="cd04206">
    <property type="entry name" value="CuRO_1_LCC_like"/>
    <property type="match status" value="1"/>
</dbReference>
<dbReference type="KEGG" id="gba:J421_4935"/>
<dbReference type="InterPro" id="IPR045087">
    <property type="entry name" value="Cu-oxidase_fam"/>
</dbReference>
<dbReference type="EMBL" id="CP007129">
    <property type="protein sequence ID" value="AHG92470.1"/>
    <property type="molecule type" value="Genomic_DNA"/>
</dbReference>
<dbReference type="InterPro" id="IPR011707">
    <property type="entry name" value="Cu-oxidase-like_N"/>
</dbReference>
<evidence type="ECO:0000313" key="3">
    <source>
        <dbReference type="EMBL" id="AHG92470.1"/>
    </source>
</evidence>
<dbReference type="AlphaFoldDB" id="W0RQ53"/>
<feature type="domain" description="Plastocyanin-like" evidence="1">
    <location>
        <begin position="207"/>
        <end position="308"/>
    </location>
</feature>
<dbReference type="RefSeq" id="WP_025413809.1">
    <property type="nucleotide sequence ID" value="NZ_CP007129.1"/>
</dbReference>
<evidence type="ECO:0000313" key="4">
    <source>
        <dbReference type="Proteomes" id="UP000019151"/>
    </source>
</evidence>
<dbReference type="Pfam" id="PF07731">
    <property type="entry name" value="Cu-oxidase_2"/>
    <property type="match status" value="1"/>
</dbReference>
<dbReference type="PANTHER" id="PTHR11709">
    <property type="entry name" value="MULTI-COPPER OXIDASE"/>
    <property type="match status" value="1"/>
</dbReference>
<dbReference type="Pfam" id="PF07732">
    <property type="entry name" value="Cu-oxidase_3"/>
    <property type="match status" value="1"/>
</dbReference>
<reference evidence="3 4" key="1">
    <citation type="journal article" date="2014" name="Genome Announc.">
        <title>Genome Sequence and Methylome of Soil Bacterium Gemmatirosa kalamazoonensis KBS708T, a Member of the Rarely Cultivated Gemmatimonadetes Phylum.</title>
        <authorList>
            <person name="Debruyn J.M."/>
            <person name="Radosevich M."/>
            <person name="Wommack K.E."/>
            <person name="Polson S.W."/>
            <person name="Hauser L.J."/>
            <person name="Fawaz M.N."/>
            <person name="Korlach J."/>
            <person name="Tsai Y.C."/>
        </authorList>
    </citation>
    <scope>NUCLEOTIDE SEQUENCE [LARGE SCALE GENOMIC DNA]</scope>
    <source>
        <strain evidence="3 4">KBS708</strain>
        <plasmid evidence="4">Plasmid 1</plasmid>
    </source>
</reference>
<dbReference type="PANTHER" id="PTHR11709:SF486">
    <property type="entry name" value="MULTICOPPER OXIDASE"/>
    <property type="match status" value="1"/>
</dbReference>
<geneLocation type="plasmid" evidence="3 4">
    <name>1</name>
</geneLocation>
<dbReference type="Proteomes" id="UP000019151">
    <property type="component" value="Plasmid 1"/>
</dbReference>